<dbReference type="OrthoDB" id="6347145at2759"/>
<feature type="compositionally biased region" description="Low complexity" evidence="1">
    <location>
        <begin position="265"/>
        <end position="277"/>
    </location>
</feature>
<dbReference type="AlphaFoldDB" id="A0A5N5TEV0"/>
<reference evidence="2 3" key="1">
    <citation type="journal article" date="2019" name="PLoS Biol.">
        <title>Sex chromosomes control vertical transmission of feminizing Wolbachia symbionts in an isopod.</title>
        <authorList>
            <person name="Becking T."/>
            <person name="Chebbi M.A."/>
            <person name="Giraud I."/>
            <person name="Moumen B."/>
            <person name="Laverre T."/>
            <person name="Caubet Y."/>
            <person name="Peccoud J."/>
            <person name="Gilbert C."/>
            <person name="Cordaux R."/>
        </authorList>
    </citation>
    <scope>NUCLEOTIDE SEQUENCE [LARGE SCALE GENOMIC DNA]</scope>
    <source>
        <strain evidence="2">ANa2</strain>
        <tissue evidence="2">Whole body excluding digestive tract and cuticle</tissue>
    </source>
</reference>
<protein>
    <recommendedName>
        <fullName evidence="4">SLAIN motif-containing protein 2</fullName>
    </recommendedName>
</protein>
<accession>A0A5N5TEV0</accession>
<proteinExistence type="predicted"/>
<feature type="compositionally biased region" description="Polar residues" evidence="1">
    <location>
        <begin position="41"/>
        <end position="58"/>
    </location>
</feature>
<evidence type="ECO:0000313" key="3">
    <source>
        <dbReference type="Proteomes" id="UP000326759"/>
    </source>
</evidence>
<feature type="compositionally biased region" description="Polar residues" evidence="1">
    <location>
        <begin position="111"/>
        <end position="137"/>
    </location>
</feature>
<evidence type="ECO:0008006" key="4">
    <source>
        <dbReference type="Google" id="ProtNLM"/>
    </source>
</evidence>
<gene>
    <name evidence="2" type="ORF">Anas_07995</name>
</gene>
<dbReference type="Proteomes" id="UP000326759">
    <property type="component" value="Unassembled WGS sequence"/>
</dbReference>
<feature type="compositionally biased region" description="Polar residues" evidence="1">
    <location>
        <begin position="345"/>
        <end position="367"/>
    </location>
</feature>
<dbReference type="EMBL" id="SEYY01002764">
    <property type="protein sequence ID" value="KAB7504608.1"/>
    <property type="molecule type" value="Genomic_DNA"/>
</dbReference>
<feature type="compositionally biased region" description="Low complexity" evidence="1">
    <location>
        <begin position="325"/>
        <end position="338"/>
    </location>
</feature>
<feature type="region of interest" description="Disordered" evidence="1">
    <location>
        <begin position="111"/>
        <end position="374"/>
    </location>
</feature>
<feature type="compositionally biased region" description="Polar residues" evidence="1">
    <location>
        <begin position="152"/>
        <end position="161"/>
    </location>
</feature>
<name>A0A5N5TEV0_9CRUS</name>
<evidence type="ECO:0000256" key="1">
    <source>
        <dbReference type="SAM" id="MobiDB-lite"/>
    </source>
</evidence>
<comment type="caution">
    <text evidence="2">The sequence shown here is derived from an EMBL/GenBank/DDBJ whole genome shotgun (WGS) entry which is preliminary data.</text>
</comment>
<feature type="compositionally biased region" description="Polar residues" evidence="1">
    <location>
        <begin position="199"/>
        <end position="216"/>
    </location>
</feature>
<keyword evidence="3" id="KW-1185">Reference proteome</keyword>
<feature type="compositionally biased region" description="Polar residues" evidence="1">
    <location>
        <begin position="245"/>
        <end position="257"/>
    </location>
</feature>
<feature type="region of interest" description="Disordered" evidence="1">
    <location>
        <begin position="39"/>
        <end position="75"/>
    </location>
</feature>
<organism evidence="2 3">
    <name type="scientific">Armadillidium nasatum</name>
    <dbReference type="NCBI Taxonomy" id="96803"/>
    <lineage>
        <taxon>Eukaryota</taxon>
        <taxon>Metazoa</taxon>
        <taxon>Ecdysozoa</taxon>
        <taxon>Arthropoda</taxon>
        <taxon>Crustacea</taxon>
        <taxon>Multicrustacea</taxon>
        <taxon>Malacostraca</taxon>
        <taxon>Eumalacostraca</taxon>
        <taxon>Peracarida</taxon>
        <taxon>Isopoda</taxon>
        <taxon>Oniscidea</taxon>
        <taxon>Crinocheta</taxon>
        <taxon>Armadillidiidae</taxon>
        <taxon>Armadillidium</taxon>
    </lineage>
</organism>
<sequence length="374" mass="40432">MQEKLTHELFIRPKKRRSLICEENNADSKNFFLSKAPVVGQRSQNGSREFLAQSSGSLGSEEEDRLSSASDGSYSSYKLTDVEDVNALARLQEESLKLPDSSLIGRYSGMRNNLRGTVNSPTTGTIIPVTHYNNRSKPLTGGSSGNSATSSQEDLLTSPPSGLNHPSPRRTTPTRSGLLQPRRYPSSAVPHSASRENSDMSTPPDSPYTSQQNLETYNGKPVGSRLPSMTRRFGGSDPRLLDIHTSPNNSRTSSPQPIYSYRQGSASEVNSVSRSSRLQTPQVRGSRLSAPSPVRIPLGPSQAVDLPYSKGMDSSEGATSRNRQSGSSVVTSPASSSALPRPGTRLQTPKSSRTSAASSMKFSSQQSDWREGCY</sequence>
<evidence type="ECO:0000313" key="2">
    <source>
        <dbReference type="EMBL" id="KAB7504608.1"/>
    </source>
</evidence>